<dbReference type="PANTHER" id="PTHR47094:SF4">
    <property type="entry name" value="RING-TYPE DOMAIN-CONTAINING PROTEIN"/>
    <property type="match status" value="1"/>
</dbReference>
<dbReference type="SUPFAM" id="SSF57850">
    <property type="entry name" value="RING/U-box"/>
    <property type="match status" value="1"/>
</dbReference>
<dbReference type="STRING" id="4565.A0A3B6ENQ3"/>
<dbReference type="InterPro" id="IPR017907">
    <property type="entry name" value="Znf_RING_CS"/>
</dbReference>
<protein>
    <recommendedName>
        <fullName evidence="6">RING-type domain-containing protein</fullName>
    </recommendedName>
</protein>
<dbReference type="PROSITE" id="PS50089">
    <property type="entry name" value="ZF_RING_2"/>
    <property type="match status" value="1"/>
</dbReference>
<dbReference type="PANTHER" id="PTHR47094">
    <property type="entry name" value="ELFLESS, ISOFORM B"/>
    <property type="match status" value="1"/>
</dbReference>
<dbReference type="Gene3D" id="3.30.40.10">
    <property type="entry name" value="Zinc/RING finger domain, C3HC4 (zinc finger)"/>
    <property type="match status" value="1"/>
</dbReference>
<keyword evidence="8" id="KW-1185">Reference proteome</keyword>
<dbReference type="InterPro" id="IPR013083">
    <property type="entry name" value="Znf_RING/FYVE/PHD"/>
</dbReference>
<dbReference type="GO" id="GO:0061630">
    <property type="term" value="F:ubiquitin protein ligase activity"/>
    <property type="evidence" value="ECO:0007669"/>
    <property type="project" value="InterPro"/>
</dbReference>
<sequence length="289" mass="32512">MDARQTAQVNQVVGAVGMPPPQSQTQDAWVDPQFVMMRSSIRDKIFEYIGRKQTSADWRRRLPELARRLEEILFRKYPSKAEYYNMMKQQIEPHLQFAIKQLSAQNQQRQQNQQLSRQIASSPGYGTMILTPGITQGASETSRMSYVTGNIGPSSSGAGMVPLNANMGEAPDQHVNTLLSLGMNPTHQDHPRASSNNLMVDTVDTPATNRFLLMVMQKSRAPLKEIRKEPKFSCPVCMNELVDASSTICGHIFCQKCIQASIQAQSKCPTCRRTLTMNSFHRVYLPTMD</sequence>
<feature type="domain" description="RING-type" evidence="6">
    <location>
        <begin position="234"/>
        <end position="272"/>
    </location>
</feature>
<dbReference type="GO" id="GO:0005634">
    <property type="term" value="C:nucleus"/>
    <property type="evidence" value="ECO:0000318"/>
    <property type="project" value="GO_Central"/>
</dbReference>
<dbReference type="InterPro" id="IPR036529">
    <property type="entry name" value="KIX_dom_sf"/>
</dbReference>
<dbReference type="Gramene" id="TraesCS3A02G426200.4">
    <property type="protein sequence ID" value="TraesCS3A02G426200.4"/>
    <property type="gene ID" value="TraesCS3A02G426200"/>
</dbReference>
<keyword evidence="2 5" id="KW-0863">Zinc-finger</keyword>
<dbReference type="SMART" id="SM00184">
    <property type="entry name" value="RING"/>
    <property type="match status" value="1"/>
</dbReference>
<dbReference type="InterPro" id="IPR001841">
    <property type="entry name" value="Znf_RING"/>
</dbReference>
<dbReference type="Proteomes" id="UP000019116">
    <property type="component" value="Chromosome 3A"/>
</dbReference>
<dbReference type="OrthoDB" id="6105938at2759"/>
<evidence type="ECO:0000256" key="2">
    <source>
        <dbReference type="ARBA" id="ARBA00022771"/>
    </source>
</evidence>
<evidence type="ECO:0000256" key="3">
    <source>
        <dbReference type="ARBA" id="ARBA00022833"/>
    </source>
</evidence>
<dbReference type="Gramene" id="TraesNOR3A03G01506110.3">
    <property type="protein sequence ID" value="TraesNOR3A03G01506110.3"/>
    <property type="gene ID" value="TraesNOR3A03G01506110"/>
</dbReference>
<proteinExistence type="predicted"/>
<dbReference type="GO" id="GO:0032183">
    <property type="term" value="F:SUMO binding"/>
    <property type="evidence" value="ECO:0000318"/>
    <property type="project" value="GO_Central"/>
</dbReference>
<evidence type="ECO:0000256" key="1">
    <source>
        <dbReference type="ARBA" id="ARBA00022723"/>
    </source>
</evidence>
<dbReference type="SMR" id="A0A3B6ENQ3"/>
<reference evidence="7" key="1">
    <citation type="submission" date="2018-08" db="EMBL/GenBank/DDBJ databases">
        <authorList>
            <person name="Rossello M."/>
        </authorList>
    </citation>
    <scope>NUCLEOTIDE SEQUENCE [LARGE SCALE GENOMIC DNA]</scope>
    <source>
        <strain evidence="7">cv. Chinese Spring</strain>
    </source>
</reference>
<dbReference type="InterPro" id="IPR049627">
    <property type="entry name" value="SLX8"/>
</dbReference>
<dbReference type="GO" id="GO:0006355">
    <property type="term" value="P:regulation of DNA-templated transcription"/>
    <property type="evidence" value="ECO:0007669"/>
    <property type="project" value="InterPro"/>
</dbReference>
<dbReference type="Pfam" id="PF13923">
    <property type="entry name" value="zf-C3HC4_2"/>
    <property type="match status" value="1"/>
</dbReference>
<dbReference type="PROSITE" id="PS00518">
    <property type="entry name" value="ZF_RING_1"/>
    <property type="match status" value="1"/>
</dbReference>
<evidence type="ECO:0000256" key="5">
    <source>
        <dbReference type="PROSITE-ProRule" id="PRU00175"/>
    </source>
</evidence>
<dbReference type="Gramene" id="TraesCS3A03G0991400.1">
    <property type="protein sequence ID" value="TraesCS3A03G0991400.1.CDS"/>
    <property type="gene ID" value="TraesCS3A03G0991400"/>
</dbReference>
<gene>
    <name evidence="7" type="primary">LOC123063089</name>
</gene>
<organism evidence="7">
    <name type="scientific">Triticum aestivum</name>
    <name type="common">Wheat</name>
    <dbReference type="NCBI Taxonomy" id="4565"/>
    <lineage>
        <taxon>Eukaryota</taxon>
        <taxon>Viridiplantae</taxon>
        <taxon>Streptophyta</taxon>
        <taxon>Embryophyta</taxon>
        <taxon>Tracheophyta</taxon>
        <taxon>Spermatophyta</taxon>
        <taxon>Magnoliopsida</taxon>
        <taxon>Liliopsida</taxon>
        <taxon>Poales</taxon>
        <taxon>Poaceae</taxon>
        <taxon>BOP clade</taxon>
        <taxon>Pooideae</taxon>
        <taxon>Triticodae</taxon>
        <taxon>Triticeae</taxon>
        <taxon>Triticinae</taxon>
        <taxon>Triticum</taxon>
    </lineage>
</organism>
<dbReference type="GO" id="GO:0003712">
    <property type="term" value="F:transcription coregulator activity"/>
    <property type="evidence" value="ECO:0007669"/>
    <property type="project" value="InterPro"/>
</dbReference>
<evidence type="ECO:0000259" key="6">
    <source>
        <dbReference type="PROSITE" id="PS50089"/>
    </source>
</evidence>
<dbReference type="GO" id="GO:0006511">
    <property type="term" value="P:ubiquitin-dependent protein catabolic process"/>
    <property type="evidence" value="ECO:0000318"/>
    <property type="project" value="GO_Central"/>
</dbReference>
<name>A0A3B6ENQ3_WHEAT</name>
<dbReference type="Gene3D" id="1.10.246.20">
    <property type="entry name" value="Coactivator CBP, KIX domain"/>
    <property type="match status" value="1"/>
</dbReference>
<accession>A0A3B6ENQ3</accession>
<keyword evidence="4" id="KW-0539">Nucleus</keyword>
<reference evidence="7" key="2">
    <citation type="submission" date="2018-10" db="UniProtKB">
        <authorList>
            <consortium name="EnsemblPlants"/>
        </authorList>
    </citation>
    <scope>IDENTIFICATION</scope>
</reference>
<evidence type="ECO:0000256" key="4">
    <source>
        <dbReference type="ARBA" id="ARBA00023242"/>
    </source>
</evidence>
<dbReference type="Gramene" id="TraesMAC3A03G01483140.2">
    <property type="protein sequence ID" value="TraesMAC3A03G01483140.2"/>
    <property type="gene ID" value="TraesMAC3A03G01483140"/>
</dbReference>
<dbReference type="GO" id="GO:0008270">
    <property type="term" value="F:zinc ion binding"/>
    <property type="evidence" value="ECO:0007669"/>
    <property type="project" value="UniProtKB-KW"/>
</dbReference>
<dbReference type="EnsemblPlants" id="TraesCS3A02G426200.4">
    <property type="protein sequence ID" value="TraesCS3A02G426200.4"/>
    <property type="gene ID" value="TraesCS3A02G426200"/>
</dbReference>
<keyword evidence="3" id="KW-0862">Zinc</keyword>
<evidence type="ECO:0000313" key="7">
    <source>
        <dbReference type="EnsemblPlants" id="TraesCS3A02G426200.4"/>
    </source>
</evidence>
<dbReference type="Gramene" id="TraesARI3A03G01506490.2">
    <property type="protein sequence ID" value="TraesARI3A03G01506490.2"/>
    <property type="gene ID" value="TraesARI3A03G01506490"/>
</dbReference>
<dbReference type="AlphaFoldDB" id="A0A3B6ENQ3"/>
<keyword evidence="1" id="KW-0479">Metal-binding</keyword>
<evidence type="ECO:0000313" key="8">
    <source>
        <dbReference type="Proteomes" id="UP000019116"/>
    </source>
</evidence>
<dbReference type="Gramene" id="TraesLAC3A03G01428820.3">
    <property type="protein sequence ID" value="TraesLAC3A03G01428820.3"/>
    <property type="gene ID" value="TraesLAC3A03G01428820"/>
</dbReference>
<dbReference type="Gramene" id="TraesJAG3A03G01493590.3">
    <property type="protein sequence ID" value="TraesJAG3A03G01493590.3"/>
    <property type="gene ID" value="TraesJAG3A03G01493590"/>
</dbReference>